<evidence type="ECO:0000256" key="1">
    <source>
        <dbReference type="ARBA" id="ARBA00022801"/>
    </source>
</evidence>
<feature type="region of interest" description="Disordered" evidence="2">
    <location>
        <begin position="24"/>
        <end position="57"/>
    </location>
</feature>
<dbReference type="RefSeq" id="WP_344127196.1">
    <property type="nucleotide sequence ID" value="NZ_BAAARA010000003.1"/>
</dbReference>
<evidence type="ECO:0000256" key="2">
    <source>
        <dbReference type="SAM" id="MobiDB-lite"/>
    </source>
</evidence>
<comment type="caution">
    <text evidence="5">The sequence shown here is derived from an EMBL/GenBank/DDBJ whole genome shotgun (WGS) entry which is preliminary data.</text>
</comment>
<evidence type="ECO:0000313" key="5">
    <source>
        <dbReference type="EMBL" id="GAA2336547.1"/>
    </source>
</evidence>
<dbReference type="Pfam" id="PF00144">
    <property type="entry name" value="Beta-lactamase"/>
    <property type="match status" value="1"/>
</dbReference>
<dbReference type="SUPFAM" id="SSF56601">
    <property type="entry name" value="beta-lactamase/transpeptidase-like"/>
    <property type="match status" value="1"/>
</dbReference>
<sequence>MGRTVLIAVALLSVTALAGSASAAPGGAAGHFDRPKSGFAPPGTRLLEGTPAGAGLDPAPIEAAQRQLDAWAGKTPGREHPMYGGAVSLLTHDGIVVHREAVGKQLRYADGEGAELPAGEQEPMRPDTIFDVASITKLFTSVAALQLADDGDLRLDEPVARYLPEFGNHGKEAITVRQLLTHTSGLPSIVQLWKLPPEQRIPHVMNLAPEHRPGTHYEYSDPNMITLGVLVSRLAGEPLDRVVQQRIAEPLGMSDTGYHPPESKLHRIAATEFQADPPRGMVRGEVHDENAWALGGVAGQAGIFSTADDLAVLGQALLNGGAYGGERILSAHRTDQLMTNFNGEFPGHSHGLGFELDQRWYMAGLSGPRSAGHTGYTGTSLVIDPASRSIAVLLTNRVHPSRSWGSNNPSRQALAQGMARALAVPPRKGTASWYAPAAATMTTEPLGPAAGPIQLSFDAFVDTQQDGDGVDALTVESSANGEDWRPVPLTASGRGAPEGPQEKLAGAGHRAWWKVRAEVPAEPGERVRLRMRYSLDENYEGRGVNLDAIRAADRQRTLLDGEVEADRLHPDGWHEATR</sequence>
<evidence type="ECO:0000313" key="6">
    <source>
        <dbReference type="Proteomes" id="UP001501218"/>
    </source>
</evidence>
<dbReference type="EMBL" id="BAAARA010000003">
    <property type="protein sequence ID" value="GAA2336547.1"/>
    <property type="molecule type" value="Genomic_DNA"/>
</dbReference>
<organism evidence="5 6">
    <name type="scientific">Saccharopolyspora halophila</name>
    <dbReference type="NCBI Taxonomy" id="405551"/>
    <lineage>
        <taxon>Bacteria</taxon>
        <taxon>Bacillati</taxon>
        <taxon>Actinomycetota</taxon>
        <taxon>Actinomycetes</taxon>
        <taxon>Pseudonocardiales</taxon>
        <taxon>Pseudonocardiaceae</taxon>
        <taxon>Saccharopolyspora</taxon>
    </lineage>
</organism>
<dbReference type="InterPro" id="IPR012338">
    <property type="entry name" value="Beta-lactam/transpept-like"/>
</dbReference>
<keyword evidence="1 5" id="KW-0378">Hydrolase</keyword>
<protein>
    <submittedName>
        <fullName evidence="5">Serine hydrolase domain-containing protein</fullName>
    </submittedName>
</protein>
<keyword evidence="6" id="KW-1185">Reference proteome</keyword>
<dbReference type="GO" id="GO:0016787">
    <property type="term" value="F:hydrolase activity"/>
    <property type="evidence" value="ECO:0007669"/>
    <property type="project" value="UniProtKB-KW"/>
</dbReference>
<dbReference type="PANTHER" id="PTHR43283">
    <property type="entry name" value="BETA-LACTAMASE-RELATED"/>
    <property type="match status" value="1"/>
</dbReference>
<evidence type="ECO:0000259" key="4">
    <source>
        <dbReference type="Pfam" id="PF00144"/>
    </source>
</evidence>
<dbReference type="Gene3D" id="3.40.710.10">
    <property type="entry name" value="DD-peptidase/beta-lactamase superfamily"/>
    <property type="match status" value="1"/>
</dbReference>
<dbReference type="Proteomes" id="UP001501218">
    <property type="component" value="Unassembled WGS sequence"/>
</dbReference>
<feature type="signal peptide" evidence="3">
    <location>
        <begin position="1"/>
        <end position="23"/>
    </location>
</feature>
<dbReference type="InterPro" id="IPR050789">
    <property type="entry name" value="Diverse_Enzym_Activities"/>
</dbReference>
<dbReference type="PANTHER" id="PTHR43283:SF11">
    <property type="entry name" value="BETA-LACTAMASE-RELATED DOMAIN-CONTAINING PROTEIN"/>
    <property type="match status" value="1"/>
</dbReference>
<dbReference type="InterPro" id="IPR001466">
    <property type="entry name" value="Beta-lactam-related"/>
</dbReference>
<feature type="domain" description="Beta-lactamase-related" evidence="4">
    <location>
        <begin position="84"/>
        <end position="413"/>
    </location>
</feature>
<feature type="region of interest" description="Disordered" evidence="2">
    <location>
        <begin position="477"/>
        <end position="505"/>
    </location>
</feature>
<gene>
    <name evidence="5" type="ORF">GCM10009854_10550</name>
</gene>
<name>A0ABP5SQH7_9PSEU</name>
<proteinExistence type="predicted"/>
<keyword evidence="3" id="KW-0732">Signal</keyword>
<feature type="chain" id="PRO_5047004551" evidence="3">
    <location>
        <begin position="24"/>
        <end position="578"/>
    </location>
</feature>
<evidence type="ECO:0000256" key="3">
    <source>
        <dbReference type="SAM" id="SignalP"/>
    </source>
</evidence>
<accession>A0ABP5SQH7</accession>
<reference evidence="6" key="1">
    <citation type="journal article" date="2019" name="Int. J. Syst. Evol. Microbiol.">
        <title>The Global Catalogue of Microorganisms (GCM) 10K type strain sequencing project: providing services to taxonomists for standard genome sequencing and annotation.</title>
        <authorList>
            <consortium name="The Broad Institute Genomics Platform"/>
            <consortium name="The Broad Institute Genome Sequencing Center for Infectious Disease"/>
            <person name="Wu L."/>
            <person name="Ma J."/>
        </authorList>
    </citation>
    <scope>NUCLEOTIDE SEQUENCE [LARGE SCALE GENOMIC DNA]</scope>
    <source>
        <strain evidence="6">JCM 16221</strain>
    </source>
</reference>